<dbReference type="EMBL" id="AXCN02001046">
    <property type="status" value="NOT_ANNOTATED_CDS"/>
    <property type="molecule type" value="Genomic_DNA"/>
</dbReference>
<reference evidence="2" key="2">
    <citation type="submission" date="2020-05" db="UniProtKB">
        <authorList>
            <consortium name="EnsemblMetazoa"/>
        </authorList>
    </citation>
    <scope>IDENTIFICATION</scope>
    <source>
        <strain evidence="2">FAR1</strain>
    </source>
</reference>
<sequence length="340" mass="36620">MLVLSTSDRSKSEPMLERSRSDGSRSRFGLSSSSFSLSSPNSSSRCSSEPASSSRLLNSFSVRDGTKWYSSIGGRVLVAVTKRVTCGGVSVSSPRAIGGSVAMLESSRLLSLSMCVVVARMFSVSGSVSEGVMVAVSCSNTFSMVERLDRVAALDLIVGFRVVQHIPMHRAGLVQVGVRVHLLRVVGRLRNIIRLYGRVGNRRDGGEIFQYLILGLDRALLADRHRRLRRRLVLPAARRPVQLELDGPLWVGGCGVMVACEVLTGSPSPPCCSCSSFSSLVMRFFKRFLKFPLALPGSRRDGRTRLELGWLANRFSSGSPVSSSACVAGDGVMIEAASGL</sequence>
<dbReference type="VEuPathDB" id="VectorBase:AFAF006816"/>
<evidence type="ECO:0000313" key="3">
    <source>
        <dbReference type="Proteomes" id="UP000075886"/>
    </source>
</evidence>
<evidence type="ECO:0000313" key="2">
    <source>
        <dbReference type="EnsemblMetazoa" id="AFAF006816-PA"/>
    </source>
</evidence>
<dbReference type="Proteomes" id="UP000075886">
    <property type="component" value="Unassembled WGS sequence"/>
</dbReference>
<proteinExistence type="predicted"/>
<reference evidence="3" key="1">
    <citation type="submission" date="2014-01" db="EMBL/GenBank/DDBJ databases">
        <title>The Genome Sequence of Anopheles farauti FAR1 (V2).</title>
        <authorList>
            <consortium name="The Broad Institute Genomics Platform"/>
            <person name="Neafsey D.E."/>
            <person name="Besansky N."/>
            <person name="Howell P."/>
            <person name="Walton C."/>
            <person name="Young S.K."/>
            <person name="Zeng Q."/>
            <person name="Gargeya S."/>
            <person name="Fitzgerald M."/>
            <person name="Haas B."/>
            <person name="Abouelleil A."/>
            <person name="Allen A.W."/>
            <person name="Alvarado L."/>
            <person name="Arachchi H.M."/>
            <person name="Berlin A.M."/>
            <person name="Chapman S.B."/>
            <person name="Gainer-Dewar J."/>
            <person name="Goldberg J."/>
            <person name="Griggs A."/>
            <person name="Gujja S."/>
            <person name="Hansen M."/>
            <person name="Howarth C."/>
            <person name="Imamovic A."/>
            <person name="Ireland A."/>
            <person name="Larimer J."/>
            <person name="McCowan C."/>
            <person name="Murphy C."/>
            <person name="Pearson M."/>
            <person name="Poon T.W."/>
            <person name="Priest M."/>
            <person name="Roberts A."/>
            <person name="Saif S."/>
            <person name="Shea T."/>
            <person name="Sisk P."/>
            <person name="Sykes S."/>
            <person name="Wortman J."/>
            <person name="Nusbaum C."/>
            <person name="Birren B."/>
        </authorList>
    </citation>
    <scope>NUCLEOTIDE SEQUENCE [LARGE SCALE GENOMIC DNA]</scope>
    <source>
        <strain evidence="3">FAR1</strain>
    </source>
</reference>
<dbReference type="EnsemblMetazoa" id="AFAF006816-RA">
    <property type="protein sequence ID" value="AFAF006816-PA"/>
    <property type="gene ID" value="AFAF006816"/>
</dbReference>
<organism evidence="2 3">
    <name type="scientific">Anopheles farauti</name>
    <dbReference type="NCBI Taxonomy" id="69004"/>
    <lineage>
        <taxon>Eukaryota</taxon>
        <taxon>Metazoa</taxon>
        <taxon>Ecdysozoa</taxon>
        <taxon>Arthropoda</taxon>
        <taxon>Hexapoda</taxon>
        <taxon>Insecta</taxon>
        <taxon>Pterygota</taxon>
        <taxon>Neoptera</taxon>
        <taxon>Endopterygota</taxon>
        <taxon>Diptera</taxon>
        <taxon>Nematocera</taxon>
        <taxon>Culicoidea</taxon>
        <taxon>Culicidae</taxon>
        <taxon>Anophelinae</taxon>
        <taxon>Anopheles</taxon>
    </lineage>
</organism>
<evidence type="ECO:0000256" key="1">
    <source>
        <dbReference type="SAM" id="MobiDB-lite"/>
    </source>
</evidence>
<feature type="compositionally biased region" description="Low complexity" evidence="1">
    <location>
        <begin position="26"/>
        <end position="52"/>
    </location>
</feature>
<name>A0A182QBF5_9DIPT</name>
<protein>
    <submittedName>
        <fullName evidence="2">Uncharacterized protein</fullName>
    </submittedName>
</protein>
<feature type="compositionally biased region" description="Basic and acidic residues" evidence="1">
    <location>
        <begin position="8"/>
        <end position="25"/>
    </location>
</feature>
<feature type="region of interest" description="Disordered" evidence="1">
    <location>
        <begin position="1"/>
        <end position="52"/>
    </location>
</feature>
<dbReference type="AlphaFoldDB" id="A0A182QBF5"/>
<keyword evidence="3" id="KW-1185">Reference proteome</keyword>
<accession>A0A182QBF5</accession>